<dbReference type="EMBL" id="JANPWB010000006">
    <property type="protein sequence ID" value="KAJ1181072.1"/>
    <property type="molecule type" value="Genomic_DNA"/>
</dbReference>
<name>A0AAV7TWP1_PLEWA</name>
<dbReference type="Proteomes" id="UP001066276">
    <property type="component" value="Chromosome 3_2"/>
</dbReference>
<dbReference type="AlphaFoldDB" id="A0AAV7TWP1"/>
<organism evidence="2 3">
    <name type="scientific">Pleurodeles waltl</name>
    <name type="common">Iberian ribbed newt</name>
    <dbReference type="NCBI Taxonomy" id="8319"/>
    <lineage>
        <taxon>Eukaryota</taxon>
        <taxon>Metazoa</taxon>
        <taxon>Chordata</taxon>
        <taxon>Craniata</taxon>
        <taxon>Vertebrata</taxon>
        <taxon>Euteleostomi</taxon>
        <taxon>Amphibia</taxon>
        <taxon>Batrachia</taxon>
        <taxon>Caudata</taxon>
        <taxon>Salamandroidea</taxon>
        <taxon>Salamandridae</taxon>
        <taxon>Pleurodelinae</taxon>
        <taxon>Pleurodeles</taxon>
    </lineage>
</organism>
<dbReference type="InterPro" id="IPR042566">
    <property type="entry name" value="L1_C"/>
</dbReference>
<sequence>MGALEDFVVRLFFHVAPALKEQNIVLDRTHRAGHPARTPGEAQDIPTYQGEAIMATVCNTASIEFEGHRIGWFQDLSMLTLQRRRALRPVMDLLRENGIRYKWGHPFHLHFTWQNETLSIRTLEEAQGLDGMPLCLRHQIQQSAPQVQSPRADGGCPKTHTRQNTSHKPTMVESHKERAALLRSLRISESGLRPMI</sequence>
<proteinExistence type="predicted"/>
<reference evidence="2" key="1">
    <citation type="journal article" date="2022" name="bioRxiv">
        <title>Sequencing and chromosome-scale assembly of the giantPleurodeles waltlgenome.</title>
        <authorList>
            <person name="Brown T."/>
            <person name="Elewa A."/>
            <person name="Iarovenko S."/>
            <person name="Subramanian E."/>
            <person name="Araus A.J."/>
            <person name="Petzold A."/>
            <person name="Susuki M."/>
            <person name="Suzuki K.-i.T."/>
            <person name="Hayashi T."/>
            <person name="Toyoda A."/>
            <person name="Oliveira C."/>
            <person name="Osipova E."/>
            <person name="Leigh N.D."/>
            <person name="Simon A."/>
            <person name="Yun M.H."/>
        </authorList>
    </citation>
    <scope>NUCLEOTIDE SEQUENCE</scope>
    <source>
        <strain evidence="2">20211129_DDA</strain>
        <tissue evidence="2">Liver</tissue>
    </source>
</reference>
<gene>
    <name evidence="2" type="ORF">NDU88_006283</name>
</gene>
<evidence type="ECO:0000256" key="1">
    <source>
        <dbReference type="SAM" id="MobiDB-lite"/>
    </source>
</evidence>
<dbReference type="Gene3D" id="3.30.250.20">
    <property type="entry name" value="L1 transposable element, C-terminal domain"/>
    <property type="match status" value="1"/>
</dbReference>
<comment type="caution">
    <text evidence="2">The sequence shown here is derived from an EMBL/GenBank/DDBJ whole genome shotgun (WGS) entry which is preliminary data.</text>
</comment>
<keyword evidence="3" id="KW-1185">Reference proteome</keyword>
<feature type="region of interest" description="Disordered" evidence="1">
    <location>
        <begin position="143"/>
        <end position="173"/>
    </location>
</feature>
<evidence type="ECO:0000313" key="3">
    <source>
        <dbReference type="Proteomes" id="UP001066276"/>
    </source>
</evidence>
<protein>
    <submittedName>
        <fullName evidence="2">Uncharacterized protein</fullName>
    </submittedName>
</protein>
<evidence type="ECO:0000313" key="2">
    <source>
        <dbReference type="EMBL" id="KAJ1181072.1"/>
    </source>
</evidence>
<accession>A0AAV7TWP1</accession>